<dbReference type="EMBL" id="BAAAHE010000007">
    <property type="protein sequence ID" value="GAA0608720.1"/>
    <property type="molecule type" value="Genomic_DNA"/>
</dbReference>
<keyword evidence="1" id="KW-0732">Signal</keyword>
<protein>
    <submittedName>
        <fullName evidence="2">Uncharacterized protein</fullName>
    </submittedName>
</protein>
<accession>A0ABN1GCS0</accession>
<feature type="signal peptide" evidence="1">
    <location>
        <begin position="1"/>
        <end position="27"/>
    </location>
</feature>
<organism evidence="2 3">
    <name type="scientific">Sporichthya brevicatena</name>
    <dbReference type="NCBI Taxonomy" id="171442"/>
    <lineage>
        <taxon>Bacteria</taxon>
        <taxon>Bacillati</taxon>
        <taxon>Actinomycetota</taxon>
        <taxon>Actinomycetes</taxon>
        <taxon>Sporichthyales</taxon>
        <taxon>Sporichthyaceae</taxon>
        <taxon>Sporichthya</taxon>
    </lineage>
</organism>
<evidence type="ECO:0000313" key="3">
    <source>
        <dbReference type="Proteomes" id="UP001500957"/>
    </source>
</evidence>
<dbReference type="Proteomes" id="UP001500957">
    <property type="component" value="Unassembled WGS sequence"/>
</dbReference>
<sequence>MTRGLRRSAAAVLTAAALTLSAAPAGAASDPKAAASEALGRGDGAAAAAAIRDANAAADPETLAEIIYDGGVIAVDSGQGDAFADAVPVAFVDGGVSFVTANEAFRHAFGIVMANGVTPEQGRVGGLAIVKTEAAYVSTGKLG</sequence>
<evidence type="ECO:0000256" key="1">
    <source>
        <dbReference type="SAM" id="SignalP"/>
    </source>
</evidence>
<name>A0ABN1GCS0_9ACTN</name>
<evidence type="ECO:0000313" key="2">
    <source>
        <dbReference type="EMBL" id="GAA0608720.1"/>
    </source>
</evidence>
<feature type="chain" id="PRO_5047361400" evidence="1">
    <location>
        <begin position="28"/>
        <end position="143"/>
    </location>
</feature>
<comment type="caution">
    <text evidence="2">The sequence shown here is derived from an EMBL/GenBank/DDBJ whole genome shotgun (WGS) entry which is preliminary data.</text>
</comment>
<dbReference type="RefSeq" id="WP_344601920.1">
    <property type="nucleotide sequence ID" value="NZ_BAAAHE010000007.1"/>
</dbReference>
<reference evidence="2 3" key="1">
    <citation type="journal article" date="2019" name="Int. J. Syst. Evol. Microbiol.">
        <title>The Global Catalogue of Microorganisms (GCM) 10K type strain sequencing project: providing services to taxonomists for standard genome sequencing and annotation.</title>
        <authorList>
            <consortium name="The Broad Institute Genomics Platform"/>
            <consortium name="The Broad Institute Genome Sequencing Center for Infectious Disease"/>
            <person name="Wu L."/>
            <person name="Ma J."/>
        </authorList>
    </citation>
    <scope>NUCLEOTIDE SEQUENCE [LARGE SCALE GENOMIC DNA]</scope>
    <source>
        <strain evidence="2 3">JCM 10671</strain>
    </source>
</reference>
<proteinExistence type="predicted"/>
<gene>
    <name evidence="2" type="ORF">GCM10009547_08350</name>
</gene>
<keyword evidence="3" id="KW-1185">Reference proteome</keyword>